<proteinExistence type="predicted"/>
<organism evidence="1 2">
    <name type="scientific">Trichonephila inaurata madagascariensis</name>
    <dbReference type="NCBI Taxonomy" id="2747483"/>
    <lineage>
        <taxon>Eukaryota</taxon>
        <taxon>Metazoa</taxon>
        <taxon>Ecdysozoa</taxon>
        <taxon>Arthropoda</taxon>
        <taxon>Chelicerata</taxon>
        <taxon>Arachnida</taxon>
        <taxon>Araneae</taxon>
        <taxon>Araneomorphae</taxon>
        <taxon>Entelegynae</taxon>
        <taxon>Araneoidea</taxon>
        <taxon>Nephilidae</taxon>
        <taxon>Trichonephila</taxon>
        <taxon>Trichonephila inaurata</taxon>
    </lineage>
</organism>
<dbReference type="AlphaFoldDB" id="A0A8X6KCC3"/>
<name>A0A8X6KCC3_9ARAC</name>
<gene>
    <name evidence="1" type="ORF">TNIN_103171</name>
</gene>
<reference evidence="1" key="1">
    <citation type="submission" date="2020-08" db="EMBL/GenBank/DDBJ databases">
        <title>Multicomponent nature underlies the extraordinary mechanical properties of spider dragline silk.</title>
        <authorList>
            <person name="Kono N."/>
            <person name="Nakamura H."/>
            <person name="Mori M."/>
            <person name="Yoshida Y."/>
            <person name="Ohtoshi R."/>
            <person name="Malay A.D."/>
            <person name="Moran D.A.P."/>
            <person name="Tomita M."/>
            <person name="Numata K."/>
            <person name="Arakawa K."/>
        </authorList>
    </citation>
    <scope>NUCLEOTIDE SEQUENCE</scope>
</reference>
<sequence length="113" mass="13031">MKRTQDAQGTGSLFCSADTIVYLLSATDCLALSLRCLSGTLSKRNQKDFWGMTLRRDDDPPNGHFCGTPLAMTHFSILRTTRKKRVWRISGFITHFGWIFQKQNEQSLRTWEE</sequence>
<dbReference type="Proteomes" id="UP000886998">
    <property type="component" value="Unassembled WGS sequence"/>
</dbReference>
<keyword evidence="2" id="KW-1185">Reference proteome</keyword>
<protein>
    <submittedName>
        <fullName evidence="1">Uncharacterized protein</fullName>
    </submittedName>
</protein>
<dbReference type="EMBL" id="BMAV01025181">
    <property type="protein sequence ID" value="GFS39181.1"/>
    <property type="molecule type" value="Genomic_DNA"/>
</dbReference>
<accession>A0A8X6KCC3</accession>
<evidence type="ECO:0000313" key="1">
    <source>
        <dbReference type="EMBL" id="GFS39181.1"/>
    </source>
</evidence>
<comment type="caution">
    <text evidence="1">The sequence shown here is derived from an EMBL/GenBank/DDBJ whole genome shotgun (WGS) entry which is preliminary data.</text>
</comment>
<evidence type="ECO:0000313" key="2">
    <source>
        <dbReference type="Proteomes" id="UP000886998"/>
    </source>
</evidence>